<dbReference type="AlphaFoldDB" id="J3LIT8"/>
<dbReference type="EnsemblPlants" id="OB02G45550.1">
    <property type="protein sequence ID" value="OB02G45550.1"/>
    <property type="gene ID" value="OB02G45550"/>
</dbReference>
<dbReference type="Proteomes" id="UP000006038">
    <property type="component" value="Unassembled WGS sequence"/>
</dbReference>
<dbReference type="Gramene" id="OB02G45550.1">
    <property type="protein sequence ID" value="OB02G45550.1"/>
    <property type="gene ID" value="OB02G45550"/>
</dbReference>
<name>J3LIT8_ORYBR</name>
<evidence type="ECO:0000313" key="1">
    <source>
        <dbReference type="EnsemblPlants" id="OB02G45550.1"/>
    </source>
</evidence>
<proteinExistence type="predicted"/>
<reference evidence="1" key="1">
    <citation type="submission" date="2013-04" db="UniProtKB">
        <authorList>
            <consortium name="EnsemblPlants"/>
        </authorList>
    </citation>
    <scope>IDENTIFICATION</scope>
</reference>
<keyword evidence="2" id="KW-1185">Reference proteome</keyword>
<accession>J3LIT8</accession>
<dbReference type="HOGENOM" id="CLU_2761827_0_0_1"/>
<evidence type="ECO:0000313" key="2">
    <source>
        <dbReference type="Proteomes" id="UP000006038"/>
    </source>
</evidence>
<organism evidence="1">
    <name type="scientific">Oryza brachyantha</name>
    <name type="common">malo sina</name>
    <dbReference type="NCBI Taxonomy" id="4533"/>
    <lineage>
        <taxon>Eukaryota</taxon>
        <taxon>Viridiplantae</taxon>
        <taxon>Streptophyta</taxon>
        <taxon>Embryophyta</taxon>
        <taxon>Tracheophyta</taxon>
        <taxon>Spermatophyta</taxon>
        <taxon>Magnoliopsida</taxon>
        <taxon>Liliopsida</taxon>
        <taxon>Poales</taxon>
        <taxon>Poaceae</taxon>
        <taxon>BOP clade</taxon>
        <taxon>Oryzoideae</taxon>
        <taxon>Oryzeae</taxon>
        <taxon>Oryzinae</taxon>
        <taxon>Oryza</taxon>
    </lineage>
</organism>
<sequence length="70" mass="7998">MPKLKHKQMHMQDEVNNCVLPLLLEVVFYKISTSTSPVLHLSPLAVHSVCHCLSFPDTTTMICLFDLRNM</sequence>
<protein>
    <submittedName>
        <fullName evidence="1">Uncharacterized protein</fullName>
    </submittedName>
</protein>